<dbReference type="PANTHER" id="PTHR41773:SF1">
    <property type="entry name" value="RELA_SPOT DOMAIN-CONTAINING PROTEIN"/>
    <property type="match status" value="1"/>
</dbReference>
<sequence length="333" mass="38729">MAMLMPLTAHEAYRRYRQERPAIEKAAELTAAYLRRRAARRHLSCQVSARAKEVSSFIKKAYRKRDYTDPWNEITDKAGIRIVVPYSSLLDEALDLIDSSCTVIRVEDDREKPGFEERLQYPRLHVQIQAHGEGMDPDGVPYECEVQIRTEAADVWARMSHSLMYKPGSTTDIPSDVRRSLYRLIALVELYDSEVERGVKALAEHPDFSRNNRLLAEAERIYQTFSSHPYDRQLSEDVVDVLVDAVGDNPSYADQLVEFAEEHRSRIERAYEQYGPSSEQFLEHGRYLLVSQPESLIIFERLANARYDLQAIWEGNLEDRLLTDMARIWQVRW</sequence>
<dbReference type="SUPFAM" id="SSF81301">
    <property type="entry name" value="Nucleotidyltransferase"/>
    <property type="match status" value="1"/>
</dbReference>
<evidence type="ECO:0000313" key="2">
    <source>
        <dbReference type="EMBL" id="MFG3016157.1"/>
    </source>
</evidence>
<dbReference type="RefSeq" id="WP_392824615.1">
    <property type="nucleotide sequence ID" value="NZ_JBICYV010000026.1"/>
</dbReference>
<evidence type="ECO:0000259" key="1">
    <source>
        <dbReference type="SMART" id="SM00954"/>
    </source>
</evidence>
<dbReference type="CDD" id="cd05399">
    <property type="entry name" value="NT_Rel-Spo_like"/>
    <property type="match status" value="1"/>
</dbReference>
<accession>A0ABW7BG25</accession>
<dbReference type="EMBL" id="JBICYV010000026">
    <property type="protein sequence ID" value="MFG3016157.1"/>
    <property type="molecule type" value="Genomic_DNA"/>
</dbReference>
<organism evidence="2 3">
    <name type="scientific">Streptomyces cinerochromogenes</name>
    <dbReference type="NCBI Taxonomy" id="66422"/>
    <lineage>
        <taxon>Bacteria</taxon>
        <taxon>Bacillati</taxon>
        <taxon>Actinomycetota</taxon>
        <taxon>Actinomycetes</taxon>
        <taxon>Kitasatosporales</taxon>
        <taxon>Streptomycetaceae</taxon>
        <taxon>Streptomyces</taxon>
    </lineage>
</organism>
<name>A0ABW7BG25_9ACTN</name>
<evidence type="ECO:0000313" key="3">
    <source>
        <dbReference type="Proteomes" id="UP001604267"/>
    </source>
</evidence>
<reference evidence="2 3" key="1">
    <citation type="submission" date="2024-10" db="EMBL/GenBank/DDBJ databases">
        <title>The Natural Products Discovery Center: Release of the First 8490 Sequenced Strains for Exploring Actinobacteria Biosynthetic Diversity.</title>
        <authorList>
            <person name="Kalkreuter E."/>
            <person name="Kautsar S.A."/>
            <person name="Yang D."/>
            <person name="Bader C.D."/>
            <person name="Teijaro C.N."/>
            <person name="Fluegel L."/>
            <person name="Davis C.M."/>
            <person name="Simpson J.R."/>
            <person name="Lauterbach L."/>
            <person name="Steele A.D."/>
            <person name="Gui C."/>
            <person name="Meng S."/>
            <person name="Li G."/>
            <person name="Viehrig K."/>
            <person name="Ye F."/>
            <person name="Su P."/>
            <person name="Kiefer A.F."/>
            <person name="Nichols A."/>
            <person name="Cepeda A.J."/>
            <person name="Yan W."/>
            <person name="Fan B."/>
            <person name="Jiang Y."/>
            <person name="Adhikari A."/>
            <person name="Zheng C.-J."/>
            <person name="Schuster L."/>
            <person name="Cowan T.M."/>
            <person name="Smanski M.J."/>
            <person name="Chevrette M.G."/>
            <person name="De Carvalho L.P.S."/>
            <person name="Shen B."/>
        </authorList>
    </citation>
    <scope>NUCLEOTIDE SEQUENCE [LARGE SCALE GENOMIC DNA]</scope>
    <source>
        <strain evidence="2 3">NPDC048320</strain>
    </source>
</reference>
<dbReference type="SMART" id="SM00954">
    <property type="entry name" value="RelA_SpoT"/>
    <property type="match status" value="1"/>
</dbReference>
<feature type="domain" description="RelA/SpoT" evidence="1">
    <location>
        <begin position="49"/>
        <end position="171"/>
    </location>
</feature>
<dbReference type="PANTHER" id="PTHR41773">
    <property type="entry name" value="GTP PYROPHOSPHATASE-RELATED"/>
    <property type="match status" value="1"/>
</dbReference>
<dbReference type="InterPro" id="IPR007685">
    <property type="entry name" value="RelA_SpoT"/>
</dbReference>
<keyword evidence="3" id="KW-1185">Reference proteome</keyword>
<protein>
    <recommendedName>
        <fullName evidence="1">RelA/SpoT domain-containing protein</fullName>
    </recommendedName>
</protein>
<dbReference type="Proteomes" id="UP001604267">
    <property type="component" value="Unassembled WGS sequence"/>
</dbReference>
<dbReference type="Pfam" id="PF04607">
    <property type="entry name" value="RelA_SpoT"/>
    <property type="match status" value="1"/>
</dbReference>
<dbReference type="InterPro" id="IPR043519">
    <property type="entry name" value="NT_sf"/>
</dbReference>
<dbReference type="Gene3D" id="1.10.287.860">
    <property type="entry name" value="Nucleotidyltransferase"/>
    <property type="match status" value="1"/>
</dbReference>
<gene>
    <name evidence="2" type="ORF">ACGFZB_38065</name>
</gene>
<comment type="caution">
    <text evidence="2">The sequence shown here is derived from an EMBL/GenBank/DDBJ whole genome shotgun (WGS) entry which is preliminary data.</text>
</comment>
<dbReference type="Gene3D" id="3.30.460.10">
    <property type="entry name" value="Beta Polymerase, domain 2"/>
    <property type="match status" value="1"/>
</dbReference>
<proteinExistence type="predicted"/>